<dbReference type="EMBL" id="CP011454">
    <property type="protein sequence ID" value="AMW06734.1"/>
    <property type="molecule type" value="Genomic_DNA"/>
</dbReference>
<dbReference type="Proteomes" id="UP000076404">
    <property type="component" value="Chromosome"/>
</dbReference>
<evidence type="ECO:0000256" key="6">
    <source>
        <dbReference type="ARBA" id="ARBA00022842"/>
    </source>
</evidence>
<dbReference type="eggNOG" id="COG0669">
    <property type="taxonomic scope" value="Bacteria"/>
</dbReference>
<dbReference type="SUPFAM" id="SSF52374">
    <property type="entry name" value="Nucleotidylyl transferase"/>
    <property type="match status" value="1"/>
</dbReference>
<dbReference type="InterPro" id="IPR014729">
    <property type="entry name" value="Rossmann-like_a/b/a_fold"/>
</dbReference>
<keyword evidence="5 9" id="KW-0067">ATP-binding</keyword>
<dbReference type="InterPro" id="IPR004821">
    <property type="entry name" value="Cyt_trans-like"/>
</dbReference>
<feature type="binding site" evidence="9">
    <location>
        <position position="97"/>
    </location>
    <ligand>
        <name>substrate</name>
    </ligand>
</feature>
<feature type="binding site" evidence="9">
    <location>
        <begin position="19"/>
        <end position="20"/>
    </location>
    <ligand>
        <name>ATP</name>
        <dbReference type="ChEBI" id="CHEBI:30616"/>
    </ligand>
</feature>
<organism evidence="11 12">
    <name type="scientific">Gemmatimonas phototrophica</name>
    <dbReference type="NCBI Taxonomy" id="1379270"/>
    <lineage>
        <taxon>Bacteria</taxon>
        <taxon>Pseudomonadati</taxon>
        <taxon>Gemmatimonadota</taxon>
        <taxon>Gemmatimonadia</taxon>
        <taxon>Gemmatimonadales</taxon>
        <taxon>Gemmatimonadaceae</taxon>
        <taxon>Gemmatimonas</taxon>
    </lineage>
</organism>
<dbReference type="EC" id="2.7.7.3" evidence="9"/>
<comment type="similarity">
    <text evidence="9">Belongs to the bacterial CoaD family.</text>
</comment>
<comment type="subcellular location">
    <subcellularLocation>
        <location evidence="9">Cytoplasm</location>
    </subcellularLocation>
</comment>
<dbReference type="CDD" id="cd02163">
    <property type="entry name" value="PPAT"/>
    <property type="match status" value="1"/>
</dbReference>
<evidence type="ECO:0000256" key="1">
    <source>
        <dbReference type="ARBA" id="ARBA00022490"/>
    </source>
</evidence>
<feature type="binding site" evidence="9">
    <location>
        <position position="108"/>
    </location>
    <ligand>
        <name>ATP</name>
        <dbReference type="ChEBI" id="CHEBI:30616"/>
    </ligand>
</feature>
<feature type="site" description="Transition state stabilizer" evidence="9">
    <location>
        <position position="27"/>
    </location>
</feature>
<keyword evidence="6 9" id="KW-0460">Magnesium</keyword>
<name>A0A143BQI2_9BACT</name>
<comment type="catalytic activity">
    <reaction evidence="8 9">
        <text>(R)-4'-phosphopantetheine + ATP + H(+) = 3'-dephospho-CoA + diphosphate</text>
        <dbReference type="Rhea" id="RHEA:19801"/>
        <dbReference type="ChEBI" id="CHEBI:15378"/>
        <dbReference type="ChEBI" id="CHEBI:30616"/>
        <dbReference type="ChEBI" id="CHEBI:33019"/>
        <dbReference type="ChEBI" id="CHEBI:57328"/>
        <dbReference type="ChEBI" id="CHEBI:61723"/>
        <dbReference type="EC" id="2.7.7.3"/>
    </reaction>
</comment>
<protein>
    <recommendedName>
        <fullName evidence="9">Phosphopantetheine adenylyltransferase</fullName>
        <ecNumber evidence="9">2.7.7.3</ecNumber>
    </recommendedName>
    <alternativeName>
        <fullName evidence="9">Dephospho-CoA pyrophosphorylase</fullName>
    </alternativeName>
    <alternativeName>
        <fullName evidence="9">Pantetheine-phosphate adenylyltransferase</fullName>
        <shortName evidence="9">PPAT</shortName>
    </alternativeName>
</protein>
<reference evidence="11 12" key="1">
    <citation type="journal article" date="2014" name="Proc. Natl. Acad. Sci. U.S.A.">
        <title>Functional type 2 photosynthetic reaction centers found in the rare bacterial phylum Gemmatimonadetes.</title>
        <authorList>
            <person name="Zeng Y."/>
            <person name="Feng F."/>
            <person name="Medova H."/>
            <person name="Dean J."/>
            <person name="Koblizek M."/>
        </authorList>
    </citation>
    <scope>NUCLEOTIDE SEQUENCE [LARGE SCALE GENOMIC DNA]</scope>
    <source>
        <strain evidence="11 12">AP64</strain>
    </source>
</reference>
<feature type="domain" description="Cytidyltransferase-like" evidence="10">
    <location>
        <begin position="15"/>
        <end position="143"/>
    </location>
</feature>
<comment type="subunit">
    <text evidence="9">Homohexamer.</text>
</comment>
<dbReference type="PANTHER" id="PTHR21342:SF1">
    <property type="entry name" value="PHOSPHOPANTETHEINE ADENYLYLTRANSFERASE"/>
    <property type="match status" value="1"/>
</dbReference>
<keyword evidence="4 9" id="KW-0547">Nucleotide-binding</keyword>
<evidence type="ECO:0000256" key="2">
    <source>
        <dbReference type="ARBA" id="ARBA00022679"/>
    </source>
</evidence>
<feature type="binding site" evidence="9">
    <location>
        <position position="83"/>
    </location>
    <ligand>
        <name>substrate</name>
    </ligand>
</feature>
<dbReference type="Gene3D" id="3.40.50.620">
    <property type="entry name" value="HUPs"/>
    <property type="match status" value="1"/>
</dbReference>
<evidence type="ECO:0000256" key="3">
    <source>
        <dbReference type="ARBA" id="ARBA00022695"/>
    </source>
</evidence>
<keyword evidence="12" id="KW-1185">Reference proteome</keyword>
<dbReference type="GO" id="GO:0005524">
    <property type="term" value="F:ATP binding"/>
    <property type="evidence" value="ECO:0007669"/>
    <property type="project" value="UniProtKB-KW"/>
</dbReference>
<sequence>MVLNAVRPSGPLVALYAGSFDPITHGHEDLIRRTLTFADHLIVAVANNMNKQPLFSVEERMAFIHECTNGDPRIEVRSFKGLLVEFARTLGARVNVRGLRAVSDFEYEFQIALMNRHLYPDLETVFMTPSLDTTYISSSMVREVAKFGGDVSGLVHPVVGKALVARYREQAAASGGTST</sequence>
<comment type="function">
    <text evidence="9">Reversibly transfers an adenylyl group from ATP to 4'-phosphopantetheine, yielding dephospho-CoA (dPCoA) and pyrophosphate.</text>
</comment>
<dbReference type="InterPro" id="IPR001980">
    <property type="entry name" value="PPAT"/>
</dbReference>
<feature type="binding site" evidence="9">
    <location>
        <position position="19"/>
    </location>
    <ligand>
        <name>substrate</name>
    </ligand>
</feature>
<evidence type="ECO:0000313" key="12">
    <source>
        <dbReference type="Proteomes" id="UP000076404"/>
    </source>
</evidence>
<dbReference type="PANTHER" id="PTHR21342">
    <property type="entry name" value="PHOSPHOPANTETHEINE ADENYLYLTRANSFERASE"/>
    <property type="match status" value="1"/>
</dbReference>
<dbReference type="KEGG" id="gph:GEMMAAP_09800"/>
<feature type="binding site" evidence="9">
    <location>
        <begin position="98"/>
        <end position="100"/>
    </location>
    <ligand>
        <name>ATP</name>
        <dbReference type="ChEBI" id="CHEBI:30616"/>
    </ligand>
</feature>
<comment type="pathway">
    <text evidence="9">Cofactor biosynthesis; coenzyme A biosynthesis; CoA from (R)-pantothenate: step 4/5.</text>
</comment>
<accession>A0A143BQI2</accession>
<evidence type="ECO:0000256" key="9">
    <source>
        <dbReference type="HAMAP-Rule" id="MF_00151"/>
    </source>
</evidence>
<feature type="binding site" evidence="9">
    <location>
        <position position="27"/>
    </location>
    <ligand>
        <name>ATP</name>
        <dbReference type="ChEBI" id="CHEBI:30616"/>
    </ligand>
</feature>
<dbReference type="PRINTS" id="PR01020">
    <property type="entry name" value="LPSBIOSNTHSS"/>
</dbReference>
<dbReference type="GO" id="GO:0004595">
    <property type="term" value="F:pantetheine-phosphate adenylyltransferase activity"/>
    <property type="evidence" value="ECO:0007669"/>
    <property type="project" value="UniProtKB-UniRule"/>
</dbReference>
<dbReference type="NCBIfam" id="TIGR01510">
    <property type="entry name" value="coaD_prev_kdtB"/>
    <property type="match status" value="1"/>
</dbReference>
<keyword evidence="2 9" id="KW-0808">Transferase</keyword>
<gene>
    <name evidence="9 11" type="primary">coaD</name>
    <name evidence="11" type="ORF">GEMMAAP_09800</name>
</gene>
<evidence type="ECO:0000256" key="5">
    <source>
        <dbReference type="ARBA" id="ARBA00022840"/>
    </source>
</evidence>
<dbReference type="HAMAP" id="MF_00151">
    <property type="entry name" value="PPAT_bact"/>
    <property type="match status" value="1"/>
</dbReference>
<evidence type="ECO:0000256" key="7">
    <source>
        <dbReference type="ARBA" id="ARBA00022993"/>
    </source>
</evidence>
<reference evidence="11 12" key="2">
    <citation type="journal article" date="2016" name="Environ. Microbiol. Rep.">
        <title>Metagenomic evidence for the presence of phototrophic Gemmatimonadetes bacteria in diverse environments.</title>
        <authorList>
            <person name="Zeng Y."/>
            <person name="Baumbach J."/>
            <person name="Barbosa E.G."/>
            <person name="Azevedo V."/>
            <person name="Zhang C."/>
            <person name="Koblizek M."/>
        </authorList>
    </citation>
    <scope>NUCLEOTIDE SEQUENCE [LARGE SCALE GENOMIC DNA]</scope>
    <source>
        <strain evidence="11 12">AP64</strain>
    </source>
</reference>
<dbReference type="STRING" id="1379270.GEMMAAP_09800"/>
<evidence type="ECO:0000259" key="10">
    <source>
        <dbReference type="Pfam" id="PF01467"/>
    </source>
</evidence>
<dbReference type="UniPathway" id="UPA00241">
    <property type="reaction ID" value="UER00355"/>
</dbReference>
<dbReference type="AlphaFoldDB" id="A0A143BQI2"/>
<dbReference type="NCBIfam" id="TIGR00125">
    <property type="entry name" value="cyt_tran_rel"/>
    <property type="match status" value="1"/>
</dbReference>
<evidence type="ECO:0000256" key="8">
    <source>
        <dbReference type="ARBA" id="ARBA00029346"/>
    </source>
</evidence>
<dbReference type="GO" id="GO:0005737">
    <property type="term" value="C:cytoplasm"/>
    <property type="evidence" value="ECO:0007669"/>
    <property type="project" value="UniProtKB-SubCell"/>
</dbReference>
<evidence type="ECO:0000313" key="11">
    <source>
        <dbReference type="EMBL" id="AMW06734.1"/>
    </source>
</evidence>
<feature type="binding site" evidence="9">
    <location>
        <begin position="133"/>
        <end position="139"/>
    </location>
    <ligand>
        <name>ATP</name>
        <dbReference type="ChEBI" id="CHEBI:30616"/>
    </ligand>
</feature>
<keyword evidence="1 9" id="KW-0963">Cytoplasm</keyword>
<dbReference type="Pfam" id="PF01467">
    <property type="entry name" value="CTP_transf_like"/>
    <property type="match status" value="1"/>
</dbReference>
<evidence type="ECO:0000256" key="4">
    <source>
        <dbReference type="ARBA" id="ARBA00022741"/>
    </source>
</evidence>
<proteinExistence type="inferred from homology"/>
<keyword evidence="7 9" id="KW-0173">Coenzyme A biosynthesis</keyword>
<feature type="binding site" evidence="9">
    <location>
        <position position="51"/>
    </location>
    <ligand>
        <name>substrate</name>
    </ligand>
</feature>
<dbReference type="GO" id="GO:0015937">
    <property type="term" value="P:coenzyme A biosynthetic process"/>
    <property type="evidence" value="ECO:0007669"/>
    <property type="project" value="UniProtKB-UniRule"/>
</dbReference>
<keyword evidence="3 9" id="KW-0548">Nucleotidyltransferase</keyword>
<comment type="cofactor">
    <cofactor evidence="9">
        <name>Mg(2+)</name>
        <dbReference type="ChEBI" id="CHEBI:18420"/>
    </cofactor>
</comment>